<dbReference type="SUPFAM" id="SSF52151">
    <property type="entry name" value="FabD/lysophospholipase-like"/>
    <property type="match status" value="1"/>
</dbReference>
<dbReference type="GO" id="GO:0004620">
    <property type="term" value="F:phospholipase activity"/>
    <property type="evidence" value="ECO:0007669"/>
    <property type="project" value="TreeGrafter"/>
</dbReference>
<dbReference type="Proteomes" id="UP000789706">
    <property type="component" value="Unassembled WGS sequence"/>
</dbReference>
<protein>
    <submittedName>
        <fullName evidence="5">7822_t:CDS:1</fullName>
    </submittedName>
</protein>
<feature type="short sequence motif" description="GXGXXG" evidence="3">
    <location>
        <begin position="13"/>
        <end position="18"/>
    </location>
</feature>
<dbReference type="Gene3D" id="3.40.1090.10">
    <property type="entry name" value="Cytosolic phospholipase A2 catalytic domain"/>
    <property type="match status" value="1"/>
</dbReference>
<dbReference type="GO" id="GO:0047372">
    <property type="term" value="F:monoacylglycerol lipase activity"/>
    <property type="evidence" value="ECO:0007669"/>
    <property type="project" value="TreeGrafter"/>
</dbReference>
<feature type="short sequence motif" description="GXSXG" evidence="3">
    <location>
        <begin position="61"/>
        <end position="65"/>
    </location>
</feature>
<dbReference type="GO" id="GO:0046486">
    <property type="term" value="P:glycerolipid metabolic process"/>
    <property type="evidence" value="ECO:0007669"/>
    <property type="project" value="UniProtKB-ARBA"/>
</dbReference>
<reference evidence="5" key="1">
    <citation type="submission" date="2021-06" db="EMBL/GenBank/DDBJ databases">
        <authorList>
            <person name="Kallberg Y."/>
            <person name="Tangrot J."/>
            <person name="Rosling A."/>
        </authorList>
    </citation>
    <scope>NUCLEOTIDE SEQUENCE</scope>
    <source>
        <strain evidence="5">AZ414A</strain>
    </source>
</reference>
<sequence length="391" mass="43814">MAAKVKYVLSIDGGGIRGLIPAMVLEEVEKRVTDKVKTKAQETLPKDGLIRIADLFDFVAGTSTGSILALGLTVNDEKTSRPKYEAKDLRELYETRGEEIFDKTLATKIFSIVGKYGDLLLNGAAKYNNENLIKILDEHFGEAKLNSDIVNNIKVLVPSYDITINERHYFKNYGSTKNSVKLKDAVQASSAAPSYFRAKKLDDDFYVDGGVFMNNPALRAYTDSVMLFKGSKIVVCSLGTGFYKEATIAWLENAGTLKVAEPIVALFMHQQTASTDYNMIDQQKISDGKLTYHRFQEKFEKDIGLDSTDSGADLKSAAKRIIGDEGYMDNGKTVTREWLEKRANYLNIDINSDLSDKEIDELIKAKRKETFNKFVEELSDNYISKFPNTKL</sequence>
<dbReference type="PANTHER" id="PTHR32176">
    <property type="entry name" value="XYLOSE ISOMERASE"/>
    <property type="match status" value="1"/>
</dbReference>
<name>A0A9N8WS48_9GLOM</name>
<evidence type="ECO:0000256" key="3">
    <source>
        <dbReference type="PROSITE-ProRule" id="PRU01161"/>
    </source>
</evidence>
<feature type="domain" description="PNPLA" evidence="4">
    <location>
        <begin position="9"/>
        <end position="221"/>
    </location>
</feature>
<feature type="active site" description="Nucleophile" evidence="3">
    <location>
        <position position="63"/>
    </location>
</feature>
<feature type="active site" description="Proton acceptor" evidence="3">
    <location>
        <position position="208"/>
    </location>
</feature>
<dbReference type="AlphaFoldDB" id="A0A9N8WS48"/>
<dbReference type="EMBL" id="CAJVPK010000305">
    <property type="protein sequence ID" value="CAG8491660.1"/>
    <property type="molecule type" value="Genomic_DNA"/>
</dbReference>
<dbReference type="GO" id="GO:0016042">
    <property type="term" value="P:lipid catabolic process"/>
    <property type="evidence" value="ECO:0007669"/>
    <property type="project" value="UniProtKB-UniRule"/>
</dbReference>
<gene>
    <name evidence="5" type="ORF">DEBURN_LOCUS4211</name>
</gene>
<dbReference type="Pfam" id="PF01734">
    <property type="entry name" value="Patatin"/>
    <property type="match status" value="1"/>
</dbReference>
<dbReference type="InterPro" id="IPR016035">
    <property type="entry name" value="Acyl_Trfase/lysoPLipase"/>
</dbReference>
<evidence type="ECO:0000313" key="6">
    <source>
        <dbReference type="Proteomes" id="UP000789706"/>
    </source>
</evidence>
<accession>A0A9N8WS48</accession>
<evidence type="ECO:0000313" key="5">
    <source>
        <dbReference type="EMBL" id="CAG8491660.1"/>
    </source>
</evidence>
<feature type="short sequence motif" description="DGA/G" evidence="3">
    <location>
        <begin position="208"/>
        <end position="210"/>
    </location>
</feature>
<organism evidence="5 6">
    <name type="scientific">Diversispora eburnea</name>
    <dbReference type="NCBI Taxonomy" id="1213867"/>
    <lineage>
        <taxon>Eukaryota</taxon>
        <taxon>Fungi</taxon>
        <taxon>Fungi incertae sedis</taxon>
        <taxon>Mucoromycota</taxon>
        <taxon>Glomeromycotina</taxon>
        <taxon>Glomeromycetes</taxon>
        <taxon>Diversisporales</taxon>
        <taxon>Diversisporaceae</taxon>
        <taxon>Diversispora</taxon>
    </lineage>
</organism>
<dbReference type="InterPro" id="IPR002641">
    <property type="entry name" value="PNPLA_dom"/>
</dbReference>
<keyword evidence="2 3" id="KW-0443">Lipid metabolism</keyword>
<dbReference type="PROSITE" id="PS51635">
    <property type="entry name" value="PNPLA"/>
    <property type="match status" value="1"/>
</dbReference>
<dbReference type="CDD" id="cd07199">
    <property type="entry name" value="Pat17_PNPLA8_PNPLA9_like"/>
    <property type="match status" value="1"/>
</dbReference>
<dbReference type="PANTHER" id="PTHR32176:SF92">
    <property type="entry name" value="XYLOSE ISOMERASE"/>
    <property type="match status" value="1"/>
</dbReference>
<evidence type="ECO:0000256" key="2">
    <source>
        <dbReference type="ARBA" id="ARBA00023098"/>
    </source>
</evidence>
<comment type="caution">
    <text evidence="5">The sequence shown here is derived from an EMBL/GenBank/DDBJ whole genome shotgun (WGS) entry which is preliminary data.</text>
</comment>
<evidence type="ECO:0000256" key="1">
    <source>
        <dbReference type="ARBA" id="ARBA00010240"/>
    </source>
</evidence>
<comment type="similarity">
    <text evidence="1">Belongs to the patatin family.</text>
</comment>
<dbReference type="OrthoDB" id="1658288at2759"/>
<keyword evidence="3" id="KW-0378">Hydrolase</keyword>
<keyword evidence="3" id="KW-0442">Lipid degradation</keyword>
<proteinExistence type="inferred from homology"/>
<keyword evidence="6" id="KW-1185">Reference proteome</keyword>
<evidence type="ECO:0000259" key="4">
    <source>
        <dbReference type="PROSITE" id="PS51635"/>
    </source>
</evidence>